<organism evidence="2 3">
    <name type="scientific">Aquincola tertiaricarbonis</name>
    <dbReference type="NCBI Taxonomy" id="391953"/>
    <lineage>
        <taxon>Bacteria</taxon>
        <taxon>Pseudomonadati</taxon>
        <taxon>Pseudomonadota</taxon>
        <taxon>Betaproteobacteria</taxon>
        <taxon>Burkholderiales</taxon>
        <taxon>Sphaerotilaceae</taxon>
        <taxon>Aquincola</taxon>
    </lineage>
</organism>
<feature type="region of interest" description="Disordered" evidence="1">
    <location>
        <begin position="32"/>
        <end position="113"/>
    </location>
</feature>
<proteinExistence type="predicted"/>
<name>A0ABY4SBR2_AQUTE</name>
<reference evidence="2" key="1">
    <citation type="submission" date="2022-05" db="EMBL/GenBank/DDBJ databases">
        <title>An RpoN-dependent PEP-CTERM gene is involved in floc formation of an Aquincola tertiaricarbonis strain.</title>
        <authorList>
            <person name="Qiu D."/>
            <person name="Xia M."/>
        </authorList>
    </citation>
    <scope>NUCLEOTIDE SEQUENCE</scope>
    <source>
        <strain evidence="2">RN12</strain>
    </source>
</reference>
<sequence>MRACPAYLLPQAARAVLAPRPALRPAMPLRAHIEPPEPVMPPPPPPDLPTGVPPIGDPLPGQQPAPTPGPAPGPAPDMPPEVTRAAAGRGEEKAAEHGRMMTQPLAGRVPRFERPSTYRRSLLRAMSGRQAELDH</sequence>
<dbReference type="EMBL" id="CP097635">
    <property type="protein sequence ID" value="URI08481.1"/>
    <property type="molecule type" value="Genomic_DNA"/>
</dbReference>
<evidence type="ECO:0000313" key="3">
    <source>
        <dbReference type="Proteomes" id="UP001056201"/>
    </source>
</evidence>
<protein>
    <submittedName>
        <fullName evidence="2">Uncharacterized protein</fullName>
    </submittedName>
</protein>
<feature type="compositionally biased region" description="Pro residues" evidence="1">
    <location>
        <begin position="36"/>
        <end position="79"/>
    </location>
</feature>
<dbReference type="RefSeq" id="WP_250196703.1">
    <property type="nucleotide sequence ID" value="NZ_CP097635.1"/>
</dbReference>
<gene>
    <name evidence="2" type="ORF">MW290_07770</name>
</gene>
<dbReference type="Proteomes" id="UP001056201">
    <property type="component" value="Chromosome 1"/>
</dbReference>
<accession>A0ABY4SBR2</accession>
<evidence type="ECO:0000256" key="1">
    <source>
        <dbReference type="SAM" id="MobiDB-lite"/>
    </source>
</evidence>
<feature type="compositionally biased region" description="Basic and acidic residues" evidence="1">
    <location>
        <begin position="89"/>
        <end position="99"/>
    </location>
</feature>
<keyword evidence="3" id="KW-1185">Reference proteome</keyword>
<evidence type="ECO:0000313" key="2">
    <source>
        <dbReference type="EMBL" id="URI08481.1"/>
    </source>
</evidence>